<name>A0A182V0C3_ANOME</name>
<keyword evidence="3" id="KW-0547">Nucleotide-binding</keyword>
<reference evidence="11" key="1">
    <citation type="submission" date="2020-05" db="UniProtKB">
        <authorList>
            <consortium name="EnsemblMetazoa"/>
        </authorList>
    </citation>
    <scope>IDENTIFICATION</scope>
    <source>
        <strain evidence="11">MAF</strain>
    </source>
</reference>
<dbReference type="InterPro" id="IPR041677">
    <property type="entry name" value="DNA2/NAM7_AAA_11"/>
</dbReference>
<dbReference type="AlphaFoldDB" id="A0A182V0C3"/>
<evidence type="ECO:0000256" key="4">
    <source>
        <dbReference type="ARBA" id="ARBA00022801"/>
    </source>
</evidence>
<evidence type="ECO:0000256" key="3">
    <source>
        <dbReference type="ARBA" id="ARBA00022741"/>
    </source>
</evidence>
<sequence length="831" mass="95109">MTGEQRATTARGGKLARQSRKSHLKRTGTTRCLLQWVESAINIPESRTPQIVPKPVFRMTVEFSITQSMITIKVQNFCSQILILRSIYLYYETSKRVVLFGGVLRMVPGYEFAMEKEIHEKEDRSYHVVFLSDLLGTPYRLRETVMIHLLSPRKARGPPLTLSKLPVFPVPEYVQEVYLYGFLENPHYSRNASLWLERLKAYRAKQLNADNLTDYLRSLDQIDEFDSHLQMLRYTVENGTLEERLPKEYVLTIDQFKVPPVLLEVGSHVQVNCGVIGRNHGPTIVRGTIVERSSIILIETETPLKTLRSLKIEFPLNRLQYKLEYTALVHMSRLDFSSILFPKIESAKPKAPAKTFDEAVITEFDWFQSCVAENEQQTQAIKNIVNRTAYPAPYILFGPPGTGKTCTIVEAVLQIWKMRPKSRILVTATSNYACNELAKRLLKYVTVNDLFRYFSQTSQRDINGMDLKVVQVSNMHYGIYETPAMQDFVQTRILVCTVMTSGRLLQLGVNRSMYDYIFIDECGSCRELSALVPIGCVGTDTINNRLQASVVLAGDPLQLGPVTRMPYLRDTPHNASLLERLMKRPVYQKDANNNEYSPHMVTKLLDNYRSHESLFRFSNQQFYDAELRAKGDPTITHWAVNWHHLPNRKLPMLFHSVVGFMQQDSISLSYWNVQEAQLVYQYVQILMKEEINGQIVRQEDIGIVTPYSKQVEFIKSGLATLGLDNIEVGSVDQYQGREKPVIIISAVRSNRTTVGFLADPRRLNVALTRAQALTIVIGNPENLMRNVTWYNFLKMMKQNRAITGISFNLTKRHLVPVEEGGSETMDGLDFA</sequence>
<organism evidence="11 12">
    <name type="scientific">Anopheles merus</name>
    <name type="common">Mosquito</name>
    <dbReference type="NCBI Taxonomy" id="30066"/>
    <lineage>
        <taxon>Eukaryota</taxon>
        <taxon>Metazoa</taxon>
        <taxon>Ecdysozoa</taxon>
        <taxon>Arthropoda</taxon>
        <taxon>Hexapoda</taxon>
        <taxon>Insecta</taxon>
        <taxon>Pterygota</taxon>
        <taxon>Neoptera</taxon>
        <taxon>Endopterygota</taxon>
        <taxon>Diptera</taxon>
        <taxon>Nematocera</taxon>
        <taxon>Culicoidea</taxon>
        <taxon>Culicidae</taxon>
        <taxon>Anophelinae</taxon>
        <taxon>Anopheles</taxon>
    </lineage>
</organism>
<accession>A0A182V0C3</accession>
<dbReference type="Proteomes" id="UP000075903">
    <property type="component" value="Unassembled WGS sequence"/>
</dbReference>
<proteinExistence type="predicted"/>
<dbReference type="GO" id="GO:0003723">
    <property type="term" value="F:RNA binding"/>
    <property type="evidence" value="ECO:0007669"/>
    <property type="project" value="InterPro"/>
</dbReference>
<keyword evidence="6" id="KW-0067">ATP-binding</keyword>
<feature type="domain" description="DNA2/NAM7 helicase-like C-terminal" evidence="10">
    <location>
        <begin position="575"/>
        <end position="780"/>
    </location>
</feature>
<evidence type="ECO:0000313" key="11">
    <source>
        <dbReference type="EnsemblMetazoa" id="AMEM006732-PA"/>
    </source>
</evidence>
<dbReference type="RefSeq" id="XP_041783956.1">
    <property type="nucleotide sequence ID" value="XM_041928022.1"/>
</dbReference>
<evidence type="ECO:0000259" key="10">
    <source>
        <dbReference type="Pfam" id="PF13087"/>
    </source>
</evidence>
<dbReference type="SUPFAM" id="SSF52540">
    <property type="entry name" value="P-loop containing nucleoside triphosphate hydrolases"/>
    <property type="match status" value="1"/>
</dbReference>
<keyword evidence="5" id="KW-0347">Helicase</keyword>
<protein>
    <submittedName>
        <fullName evidence="11">Uncharacterized protein</fullName>
    </submittedName>
</protein>
<dbReference type="InterPro" id="IPR047187">
    <property type="entry name" value="SF1_C_Upf1"/>
</dbReference>
<evidence type="ECO:0000256" key="6">
    <source>
        <dbReference type="ARBA" id="ARBA00022840"/>
    </source>
</evidence>
<dbReference type="Gene3D" id="3.40.50.300">
    <property type="entry name" value="P-loop containing nucleotide triphosphate hydrolases"/>
    <property type="match status" value="2"/>
</dbReference>
<feature type="compositionally biased region" description="Basic residues" evidence="8">
    <location>
        <begin position="17"/>
        <end position="26"/>
    </location>
</feature>
<dbReference type="GO" id="GO:0032574">
    <property type="term" value="F:5'-3' RNA helicase activity"/>
    <property type="evidence" value="ECO:0007669"/>
    <property type="project" value="InterPro"/>
</dbReference>
<evidence type="ECO:0000256" key="5">
    <source>
        <dbReference type="ARBA" id="ARBA00022806"/>
    </source>
</evidence>
<evidence type="ECO:0000256" key="1">
    <source>
        <dbReference type="ARBA" id="ARBA00004496"/>
    </source>
</evidence>
<dbReference type="InterPro" id="IPR041679">
    <property type="entry name" value="DNA2/NAM7-like_C"/>
</dbReference>
<dbReference type="GO" id="GO:0016787">
    <property type="term" value="F:hydrolase activity"/>
    <property type="evidence" value="ECO:0007669"/>
    <property type="project" value="UniProtKB-KW"/>
</dbReference>
<keyword evidence="12" id="KW-1185">Reference proteome</keyword>
<dbReference type="FunFam" id="3.40.50.300:FF:000326">
    <property type="entry name" value="P-loop containing nucleoside triphosphate hydrolase"/>
    <property type="match status" value="1"/>
</dbReference>
<keyword evidence="7" id="KW-0943">RNA-mediated gene silencing</keyword>
<comment type="subcellular location">
    <subcellularLocation>
        <location evidence="1">Cytoplasm</location>
    </subcellularLocation>
</comment>
<dbReference type="GO" id="GO:0031047">
    <property type="term" value="P:regulatory ncRNA-mediated gene silencing"/>
    <property type="evidence" value="ECO:0007669"/>
    <property type="project" value="UniProtKB-KW"/>
</dbReference>
<dbReference type="InterPro" id="IPR026122">
    <property type="entry name" value="MOV-10/SDE3_DEXXQ/H-box"/>
</dbReference>
<feature type="domain" description="DNA2/NAM7 helicase helicase" evidence="9">
    <location>
        <begin position="490"/>
        <end position="563"/>
    </location>
</feature>
<dbReference type="VEuPathDB" id="VectorBase:AMEM006732"/>
<dbReference type="Pfam" id="PF13086">
    <property type="entry name" value="AAA_11"/>
    <property type="match status" value="2"/>
</dbReference>
<dbReference type="GO" id="GO:0005737">
    <property type="term" value="C:cytoplasm"/>
    <property type="evidence" value="ECO:0007669"/>
    <property type="project" value="UniProtKB-SubCell"/>
</dbReference>
<evidence type="ECO:0000259" key="9">
    <source>
        <dbReference type="Pfam" id="PF13086"/>
    </source>
</evidence>
<evidence type="ECO:0000256" key="7">
    <source>
        <dbReference type="ARBA" id="ARBA00023158"/>
    </source>
</evidence>
<evidence type="ECO:0000256" key="8">
    <source>
        <dbReference type="SAM" id="MobiDB-lite"/>
    </source>
</evidence>
<dbReference type="GO" id="GO:0005524">
    <property type="term" value="F:ATP binding"/>
    <property type="evidence" value="ECO:0007669"/>
    <property type="project" value="UniProtKB-KW"/>
</dbReference>
<dbReference type="GO" id="GO:0005694">
    <property type="term" value="C:chromosome"/>
    <property type="evidence" value="ECO:0007669"/>
    <property type="project" value="UniProtKB-ARBA"/>
</dbReference>
<feature type="region of interest" description="Disordered" evidence="8">
    <location>
        <begin position="1"/>
        <end position="26"/>
    </location>
</feature>
<dbReference type="EnsemblMetazoa" id="AMEM006732-RA">
    <property type="protein sequence ID" value="AMEM006732-PA"/>
    <property type="gene ID" value="AMEM006732"/>
</dbReference>
<dbReference type="PANTHER" id="PTHR45418">
    <property type="entry name" value="CANCER/TESTIS ANTIGEN 55"/>
    <property type="match status" value="1"/>
</dbReference>
<feature type="domain" description="DNA2/NAM7 helicase helicase" evidence="9">
    <location>
        <begin position="374"/>
        <end position="451"/>
    </location>
</feature>
<keyword evidence="2" id="KW-0963">Cytoplasm</keyword>
<dbReference type="CDD" id="cd18808">
    <property type="entry name" value="SF1_C_Upf1"/>
    <property type="match status" value="1"/>
</dbReference>
<dbReference type="Pfam" id="PF13087">
    <property type="entry name" value="AAA_12"/>
    <property type="match status" value="1"/>
</dbReference>
<dbReference type="STRING" id="30066.A0A182V0C3"/>
<dbReference type="GeneID" id="121599896"/>
<dbReference type="PANTHER" id="PTHR45418:SF1">
    <property type="entry name" value="CANCER_TESTIS ANTIGEN 55"/>
    <property type="match status" value="1"/>
</dbReference>
<dbReference type="VEuPathDB" id="VectorBase:AMEM21_000732"/>
<evidence type="ECO:0000313" key="12">
    <source>
        <dbReference type="Proteomes" id="UP000075903"/>
    </source>
</evidence>
<evidence type="ECO:0000256" key="2">
    <source>
        <dbReference type="ARBA" id="ARBA00022490"/>
    </source>
</evidence>
<keyword evidence="4" id="KW-0378">Hydrolase</keyword>
<dbReference type="InterPro" id="IPR027417">
    <property type="entry name" value="P-loop_NTPase"/>
</dbReference>
<dbReference type="CDD" id="cd18038">
    <property type="entry name" value="DEXXQc_Helz-like"/>
    <property type="match status" value="1"/>
</dbReference>